<dbReference type="InterPro" id="IPR019791">
    <property type="entry name" value="Haem_peroxidase_animal"/>
</dbReference>
<keyword evidence="21" id="KW-1185">Reference proteome</keyword>
<feature type="transmembrane region" description="Helical" evidence="17">
    <location>
        <begin position="609"/>
        <end position="633"/>
    </location>
</feature>
<keyword evidence="12 17" id="KW-0472">Membrane</keyword>
<dbReference type="SUPFAM" id="SSF52343">
    <property type="entry name" value="Ferredoxin reductase-like, C-terminal NADP-linked domain"/>
    <property type="match status" value="1"/>
</dbReference>
<dbReference type="Gene3D" id="1.10.238.10">
    <property type="entry name" value="EF-hand"/>
    <property type="match status" value="1"/>
</dbReference>
<sequence>MGSPHNNAFSVGVLLSLSLAVLFTSSCVHCQEYPTYGGFKNNKNEPTWGMAGGRFLRGSDAAYTDGAYQMAGKDRPNPMEISVAAHSSESLEASSYSRNALLAFFGQLILDEVGVASNPGCPPEYENMEVPRSHPISNSTERPQVFVRSVYDQRTGYTSEGPRRQTNQVSSYMDGEVIYGTSRVWTNHLRSFRDGKLLADVEDVRESFPVYNDVKLPFLNSPVPFEHTTKPVSRLFRIGNAKGHENPFLLALQVIWLRWHNKVAEDVATSDSSLSDQQIFDITRSRVIAHFQNIALKEWLPAFVYAKDNNQSNFPGYLGYNKRVEPDVTHEFLAAMTFRHTFTPGAVWTLGYSVGQCTRNVTQGRGPEGQARDVPSLRLCNNFWDPQNVVKVNFENIVRGMIYTLGTKEDGTFESDFIESFHGPYEYSRTDHVAEQIQRFRDHGLADYNSVRKAYKLATRTDWSTLGGSNGTISDLYGGSGGLDNLDFVTGGLLDAPSTSGMSDIFKLVIEEQFTRLRDGDRFWYQNEDNGLFNASDVQDIESVTFRDILLSTTSLTDAELPPNVFLCEGTGTTGCPCKDPPDVSDSSSPDVDVCTPLRTYDYIKGSEWSFALSFLALAMVAPVSYLVLCLLVRKRKTTKKSGAKQASTVYSSNNPSSFQAREWLGKTSGYRDVLGELVSSKEQIVIRDGRKKILRVVEFKRDPEKVHVMLSNDKDLSSAAVVVPGDIDLILKFPDFVSRNRFHLTLEKFVTDMNMAPEMNYVTESFLHSKARDKDQRQGVLDIFFRAICERALEGETSSDTLMSNDLVEQVIHIKLNMAEFADALGMQPSSLFVRNVFLLGDKNKDGYVSFEEFLDLFAVFLKGTAEEKARLLFNTYDIKKRGYLTKDEIRRMLKSIVELSESTDVSETSVDDLVTSMLRHQGLQDNDRMTFEHFRQVFCAEEFKSTLEQSTLSGEAVKHAPKIRPGIARNKRNTMIMSYIKRPNNASRPPSGENKTATLEKTTTSPFRSSLRVSVNRPTYPGSKAGKRWYELTRYINRYSRQIFWVTLYTLITIGIFVERAYFYAKGREHAGLRRLSGAWVVAMIRGSASVIMFTYVSLLVTMCRNTITALRETFLHRFIPFDSAVAFHKYIAVLAMIGTLVHIVGHAINLYCMCTQTTASVNCFFREYFTASDSFAPFHYWAFQTITGLAGVFVTILIFVMYVFATQFSRRHVFKAFWMTHSMYWLVYVLTFLHGIGRLVQSPLFPWYAVGPVLLFIVDRLMSISRNKAEIAVTSATALPSDVLRLVFKRPSSFTYRSGQWVRIACLGLSDSEYHPFTLTSAPHEPLLSLHIRAVGPWTRNLRKIYGGVSEGEALNVPNLYLDGPFGEGHQDWYTCDVAVLVGGGIGVTPFASILKDIAFKSKSGVPITCKKVYFIWVTRTQRSYEWLVDIIRDVEKMDTQGLVHSHIFVTQFRQKFDLRTTMLYICERFFQKLEGQSLFTGLKAVTHFGRPQFEDFFCSLVTEHKQVSQVGVFSCGPGPMTASVQKACTYMNGLIGPTFTHHYENF</sequence>
<dbReference type="GeneID" id="101857144"/>
<evidence type="ECO:0000256" key="6">
    <source>
        <dbReference type="ARBA" id="ARBA00022737"/>
    </source>
</evidence>
<evidence type="ECO:0000256" key="17">
    <source>
        <dbReference type="SAM" id="Phobius"/>
    </source>
</evidence>
<evidence type="ECO:0000256" key="16">
    <source>
        <dbReference type="SAM" id="MobiDB-lite"/>
    </source>
</evidence>
<evidence type="ECO:0000256" key="14">
    <source>
        <dbReference type="ARBA" id="ARBA00047455"/>
    </source>
</evidence>
<dbReference type="PROSITE" id="PS50292">
    <property type="entry name" value="PEROXIDASE_3"/>
    <property type="match status" value="1"/>
</dbReference>
<comment type="catalytic activity">
    <reaction evidence="14">
        <text>NADH + O2 + H(+) = H2O2 + NAD(+)</text>
        <dbReference type="Rhea" id="RHEA:11264"/>
        <dbReference type="ChEBI" id="CHEBI:15378"/>
        <dbReference type="ChEBI" id="CHEBI:15379"/>
        <dbReference type="ChEBI" id="CHEBI:16240"/>
        <dbReference type="ChEBI" id="CHEBI:57540"/>
        <dbReference type="ChEBI" id="CHEBI:57945"/>
        <dbReference type="EC" id="1.6.3.1"/>
    </reaction>
</comment>
<dbReference type="PROSITE" id="PS51384">
    <property type="entry name" value="FAD_FR"/>
    <property type="match status" value="1"/>
</dbReference>
<dbReference type="Pfam" id="PF08022">
    <property type="entry name" value="FAD_binding_8"/>
    <property type="match status" value="1"/>
</dbReference>
<keyword evidence="11" id="KW-0560">Oxidoreductase</keyword>
<evidence type="ECO:0000256" key="1">
    <source>
        <dbReference type="ARBA" id="ARBA00004424"/>
    </source>
</evidence>
<dbReference type="SUPFAM" id="SSF63380">
    <property type="entry name" value="Riboflavin synthase domain-like"/>
    <property type="match status" value="1"/>
</dbReference>
<evidence type="ECO:0000256" key="10">
    <source>
        <dbReference type="ARBA" id="ARBA00022989"/>
    </source>
</evidence>
<protein>
    <recommendedName>
        <fullName evidence="3">NAD(P)H oxidase (H2O2-forming)</fullName>
        <ecNumber evidence="3">1.6.3.1</ecNumber>
    </recommendedName>
</protein>
<dbReference type="RefSeq" id="XP_012943483.1">
    <property type="nucleotide sequence ID" value="XM_013088029.2"/>
</dbReference>
<dbReference type="Pfam" id="PF13833">
    <property type="entry name" value="EF-hand_8"/>
    <property type="match status" value="2"/>
</dbReference>
<dbReference type="InterPro" id="IPR002048">
    <property type="entry name" value="EF_hand_dom"/>
</dbReference>
<dbReference type="PRINTS" id="PR00450">
    <property type="entry name" value="RECOVERIN"/>
</dbReference>
<dbReference type="InterPro" id="IPR013121">
    <property type="entry name" value="Fe_red_NAD-bd_6"/>
</dbReference>
<dbReference type="SUPFAM" id="SSF47473">
    <property type="entry name" value="EF-hand"/>
    <property type="match status" value="1"/>
</dbReference>
<dbReference type="InterPro" id="IPR018247">
    <property type="entry name" value="EF_Hand_1_Ca_BS"/>
</dbReference>
<feature type="domain" description="EF-hand" evidence="19">
    <location>
        <begin position="830"/>
        <end position="865"/>
    </location>
</feature>
<reference evidence="22" key="1">
    <citation type="submission" date="2025-08" db="UniProtKB">
        <authorList>
            <consortium name="RefSeq"/>
        </authorList>
    </citation>
    <scope>IDENTIFICATION</scope>
</reference>
<keyword evidence="10 17" id="KW-1133">Transmembrane helix</keyword>
<evidence type="ECO:0000313" key="21">
    <source>
        <dbReference type="Proteomes" id="UP000694888"/>
    </source>
</evidence>
<feature type="domain" description="FAD-binding FR-type" evidence="20">
    <location>
        <begin position="1269"/>
        <end position="1375"/>
    </location>
</feature>
<dbReference type="InterPro" id="IPR013130">
    <property type="entry name" value="Fe3_Rdtase_TM_dom"/>
</dbReference>
<keyword evidence="6" id="KW-0677">Repeat</keyword>
<comment type="subcellular location">
    <subcellularLocation>
        <location evidence="1">Apical cell membrane</location>
        <topology evidence="1">Multi-pass membrane protein</topology>
    </subcellularLocation>
</comment>
<dbReference type="InterPro" id="IPR017938">
    <property type="entry name" value="Riboflavin_synthase-like_b-brl"/>
</dbReference>
<feature type="region of interest" description="Disordered" evidence="16">
    <location>
        <begin position="984"/>
        <end position="1005"/>
    </location>
</feature>
<dbReference type="PANTHER" id="PTHR11972:SF208">
    <property type="entry name" value="DUAL OXIDASE-LIKE PROTEIN"/>
    <property type="match status" value="1"/>
</dbReference>
<dbReference type="InterPro" id="IPR017927">
    <property type="entry name" value="FAD-bd_FR_type"/>
</dbReference>
<dbReference type="Pfam" id="PF08030">
    <property type="entry name" value="NAD_binding_6"/>
    <property type="match status" value="1"/>
</dbReference>
<dbReference type="SMART" id="SM00054">
    <property type="entry name" value="EFh"/>
    <property type="match status" value="2"/>
</dbReference>
<keyword evidence="9" id="KW-0521">NADP</keyword>
<dbReference type="Gene3D" id="2.40.30.10">
    <property type="entry name" value="Translation factors"/>
    <property type="match status" value="1"/>
</dbReference>
<comment type="similarity">
    <text evidence="2">In the N-terminal section; belongs to the peroxidase family.</text>
</comment>
<dbReference type="Pfam" id="PF03098">
    <property type="entry name" value="An_peroxidase"/>
    <property type="match status" value="1"/>
</dbReference>
<evidence type="ECO:0000256" key="12">
    <source>
        <dbReference type="ARBA" id="ARBA00023136"/>
    </source>
</evidence>
<dbReference type="InterPro" id="IPR010255">
    <property type="entry name" value="Haem_peroxidase_sf"/>
</dbReference>
<feature type="compositionally biased region" description="Polar residues" evidence="16">
    <location>
        <begin position="986"/>
        <end position="1005"/>
    </location>
</feature>
<dbReference type="SFLD" id="SFLDS00052">
    <property type="entry name" value="Ferric_Reductase_Domain"/>
    <property type="match status" value="1"/>
</dbReference>
<dbReference type="InterPro" id="IPR037120">
    <property type="entry name" value="Haem_peroxidase_sf_animal"/>
</dbReference>
<dbReference type="SUPFAM" id="SSF48113">
    <property type="entry name" value="Heme-dependent peroxidases"/>
    <property type="match status" value="1"/>
</dbReference>
<evidence type="ECO:0000256" key="7">
    <source>
        <dbReference type="ARBA" id="ARBA00022827"/>
    </source>
</evidence>
<dbReference type="EC" id="1.6.3.1" evidence="3"/>
<name>A0ABM1A9N5_APLCA</name>
<keyword evidence="7" id="KW-0274">FAD</keyword>
<dbReference type="PANTHER" id="PTHR11972">
    <property type="entry name" value="NADPH OXIDASE"/>
    <property type="match status" value="1"/>
</dbReference>
<feature type="transmembrane region" description="Helical" evidence="17">
    <location>
        <begin position="1184"/>
        <end position="1207"/>
    </location>
</feature>
<dbReference type="PROSITE" id="PS50222">
    <property type="entry name" value="EF_HAND_2"/>
    <property type="match status" value="2"/>
</dbReference>
<evidence type="ECO:0000256" key="8">
    <source>
        <dbReference type="ARBA" id="ARBA00022837"/>
    </source>
</evidence>
<evidence type="ECO:0000256" key="2">
    <source>
        <dbReference type="ARBA" id="ARBA00005644"/>
    </source>
</evidence>
<keyword evidence="4" id="KW-0285">Flavoprotein</keyword>
<evidence type="ECO:0000259" key="20">
    <source>
        <dbReference type="PROSITE" id="PS51384"/>
    </source>
</evidence>
<evidence type="ECO:0000313" key="22">
    <source>
        <dbReference type="RefSeq" id="XP_012943483.1"/>
    </source>
</evidence>
<evidence type="ECO:0000256" key="3">
    <source>
        <dbReference type="ARBA" id="ARBA00012698"/>
    </source>
</evidence>
<feature type="signal peptide" evidence="18">
    <location>
        <begin position="1"/>
        <end position="30"/>
    </location>
</feature>
<evidence type="ECO:0000259" key="19">
    <source>
        <dbReference type="PROSITE" id="PS50222"/>
    </source>
</evidence>
<dbReference type="Gene3D" id="3.40.50.80">
    <property type="entry name" value="Nucleotide-binding domain of ferredoxin-NADP reductase (FNR) module"/>
    <property type="match status" value="1"/>
</dbReference>
<evidence type="ECO:0000256" key="9">
    <source>
        <dbReference type="ARBA" id="ARBA00022857"/>
    </source>
</evidence>
<dbReference type="InterPro" id="IPR039261">
    <property type="entry name" value="FNR_nucleotide-bd"/>
</dbReference>
<dbReference type="SFLD" id="SFLDG01169">
    <property type="entry name" value="NADPH_oxidase_subgroup_(NOX)"/>
    <property type="match status" value="1"/>
</dbReference>
<dbReference type="Pfam" id="PF01794">
    <property type="entry name" value="Ferric_reduct"/>
    <property type="match status" value="1"/>
</dbReference>
<keyword evidence="18" id="KW-0732">Signal</keyword>
<proteinExistence type="inferred from homology"/>
<feature type="chain" id="PRO_5047433180" description="NAD(P)H oxidase (H2O2-forming)" evidence="18">
    <location>
        <begin position="31"/>
        <end position="1550"/>
    </location>
</feature>
<evidence type="ECO:0000256" key="13">
    <source>
        <dbReference type="ARBA" id="ARBA00023324"/>
    </source>
</evidence>
<dbReference type="PROSITE" id="PS00018">
    <property type="entry name" value="EF_HAND_1"/>
    <property type="match status" value="1"/>
</dbReference>
<feature type="transmembrane region" description="Helical" evidence="17">
    <location>
        <begin position="1127"/>
        <end position="1147"/>
    </location>
</feature>
<feature type="transmembrane region" description="Helical" evidence="17">
    <location>
        <begin position="1085"/>
        <end position="1106"/>
    </location>
</feature>
<evidence type="ECO:0000256" key="11">
    <source>
        <dbReference type="ARBA" id="ARBA00023002"/>
    </source>
</evidence>
<accession>A0ABM1A9N5</accession>
<feature type="domain" description="EF-hand" evidence="19">
    <location>
        <begin position="866"/>
        <end position="901"/>
    </location>
</feature>
<organism evidence="21 22">
    <name type="scientific">Aplysia californica</name>
    <name type="common">California sea hare</name>
    <dbReference type="NCBI Taxonomy" id="6500"/>
    <lineage>
        <taxon>Eukaryota</taxon>
        <taxon>Metazoa</taxon>
        <taxon>Spiralia</taxon>
        <taxon>Lophotrochozoa</taxon>
        <taxon>Mollusca</taxon>
        <taxon>Gastropoda</taxon>
        <taxon>Heterobranchia</taxon>
        <taxon>Euthyneura</taxon>
        <taxon>Tectipleura</taxon>
        <taxon>Aplysiida</taxon>
        <taxon>Aplysioidea</taxon>
        <taxon>Aplysiidae</taxon>
        <taxon>Aplysia</taxon>
    </lineage>
</organism>
<keyword evidence="13" id="KW-0376">Hydrogen peroxide</keyword>
<dbReference type="SFLD" id="SFLDG01168">
    <property type="entry name" value="Ferric_reductase_subgroup_(FRE"/>
    <property type="match status" value="1"/>
</dbReference>
<dbReference type="Gene3D" id="1.10.640.10">
    <property type="entry name" value="Haem peroxidase domain superfamily, animal type"/>
    <property type="match status" value="1"/>
</dbReference>
<evidence type="ECO:0000256" key="4">
    <source>
        <dbReference type="ARBA" id="ARBA00022630"/>
    </source>
</evidence>
<dbReference type="CDD" id="cd06186">
    <property type="entry name" value="NOX_Duox_like_FAD_NADP"/>
    <property type="match status" value="1"/>
</dbReference>
<keyword evidence="8" id="KW-0106">Calcium</keyword>
<comment type="catalytic activity">
    <reaction evidence="15">
        <text>NADPH + O2 + H(+) = H2O2 + NADP(+)</text>
        <dbReference type="Rhea" id="RHEA:11260"/>
        <dbReference type="ChEBI" id="CHEBI:15378"/>
        <dbReference type="ChEBI" id="CHEBI:15379"/>
        <dbReference type="ChEBI" id="CHEBI:16240"/>
        <dbReference type="ChEBI" id="CHEBI:57783"/>
        <dbReference type="ChEBI" id="CHEBI:58349"/>
        <dbReference type="EC" id="1.6.3.1"/>
    </reaction>
</comment>
<dbReference type="InterPro" id="IPR050369">
    <property type="entry name" value="RBOH/FRE"/>
</dbReference>
<evidence type="ECO:0000256" key="18">
    <source>
        <dbReference type="SAM" id="SignalP"/>
    </source>
</evidence>
<evidence type="ECO:0000256" key="5">
    <source>
        <dbReference type="ARBA" id="ARBA00022692"/>
    </source>
</evidence>
<dbReference type="InterPro" id="IPR013112">
    <property type="entry name" value="FAD-bd_8"/>
</dbReference>
<gene>
    <name evidence="22" type="primary">LOC101857144</name>
</gene>
<evidence type="ECO:0000256" key="15">
    <source>
        <dbReference type="ARBA" id="ARBA00048762"/>
    </source>
</evidence>
<feature type="transmembrane region" description="Helical" evidence="17">
    <location>
        <begin position="1045"/>
        <end position="1065"/>
    </location>
</feature>
<feature type="transmembrane region" description="Helical" evidence="17">
    <location>
        <begin position="1219"/>
        <end position="1236"/>
    </location>
</feature>
<dbReference type="InterPro" id="IPR011992">
    <property type="entry name" value="EF-hand-dom_pair"/>
</dbReference>
<keyword evidence="13" id="KW-0575">Peroxidase</keyword>
<keyword evidence="5 17" id="KW-0812">Transmembrane</keyword>
<dbReference type="Proteomes" id="UP000694888">
    <property type="component" value="Unplaced"/>
</dbReference>